<reference evidence="5 6" key="1">
    <citation type="submission" date="2019-03" db="EMBL/GenBank/DDBJ databases">
        <title>Genomic Encyclopedia of Type Strains, Phase IV (KMG-IV): sequencing the most valuable type-strain genomes for metagenomic binning, comparative biology and taxonomic classification.</title>
        <authorList>
            <person name="Goeker M."/>
        </authorList>
    </citation>
    <scope>NUCLEOTIDE SEQUENCE [LARGE SCALE GENOMIC DNA]</scope>
    <source>
        <strain evidence="5 6">DSM 102852</strain>
    </source>
</reference>
<dbReference type="Pfam" id="PF20148">
    <property type="entry name" value="DUF6531"/>
    <property type="match status" value="1"/>
</dbReference>
<evidence type="ECO:0000259" key="3">
    <source>
        <dbReference type="Pfam" id="PF20148"/>
    </source>
</evidence>
<dbReference type="InterPro" id="IPR056823">
    <property type="entry name" value="TEN-like_YD-shell"/>
</dbReference>
<feature type="region of interest" description="Disordered" evidence="2">
    <location>
        <begin position="1200"/>
        <end position="1222"/>
    </location>
</feature>
<feature type="region of interest" description="Disordered" evidence="2">
    <location>
        <begin position="356"/>
        <end position="383"/>
    </location>
</feature>
<dbReference type="CDD" id="cd20743">
    <property type="entry name" value="FIX_RhsA-like"/>
    <property type="match status" value="1"/>
</dbReference>
<feature type="domain" description="DUF6531" evidence="3">
    <location>
        <begin position="403"/>
        <end position="473"/>
    </location>
</feature>
<feature type="compositionally biased region" description="Polar residues" evidence="2">
    <location>
        <begin position="1202"/>
        <end position="1222"/>
    </location>
</feature>
<dbReference type="InterPro" id="IPR031325">
    <property type="entry name" value="RHS_repeat"/>
</dbReference>
<dbReference type="Pfam" id="PF05593">
    <property type="entry name" value="RHS_repeat"/>
    <property type="match status" value="1"/>
</dbReference>
<sequence length="1249" mass="140906">MPYNPLYNPTRKFQQDNPYDTSSMLDRIGSGVSKNNNMPDKIQAYNMLGRVGADIQKINYKPPVIAPIHVFKTVDVRLAQNEFDEWLIDISGGYINYERFMTVARSLPVLGNVLSLADALSDIILLIKSESAREDVFNWVDLSIDVLGVVPIPPGTAAARASLRPAMATVRNVVRQGGKDVSEALVTVLADSLASHLTAEFADLVEKAEEKIDEFLKAVAAKVTKIMTNISTALTRLLIKGEVFDVGQNYYKAASVGSIRGARARDRAYRPTQVESNGWTYIYDVVTDKAKRVANLAAKSVVGLMPKEFRTKLDAQIAILTSLGAMAANKITEVAAKHIKDFIRILIRAAQKKLGRKGTVPKNTTGKANGHVNPSPLEKRNSVTPAQGMAGCKNGAPTGSTCDINFAMGVERVFHEDFSIGHVLPIEWVRTYSSAYAQYDQSVMGARWTNAYMTRIAVIQNELVYFSEDGRQHTAPILKFGQAHRNPIEDFTITRVSDGLIALQHGQNRLETFESVPHLKDTYRLTSIQIKNVGTVGLRYDHTINGRTVLSDIISKVGDEIDAHIRTQVDGQERIIALWQLIDGEQHRQLSSYQYNFEGDLTLAQDENAHHWQYQYNQHLLTRYTDRTGRGMNIQYDGTSAYAKAIREWADDGSFDTQLQYIPESRLTLVVNALGDTTWHWYDDLGYTYRIIYPDQTEEWFFRNRAKDITKHIHPDGTADHYVYDKRSNLTKHTRRDGSTVHFEYDDKDQLTGIADGEGNIWRRDYDQRGNLTEETDPLGHKTTYQYNKLNLPTLITDAKGGVKKLAYTDKGQLAAFTDCSGKTTTWSYDNRGRLIKQTNAAGEVTSYTYTHIGKNAGHLESITHPDETVERFMHDAEGRLLTHTDAKDRPTNYRYSVAGLVAERIDAAGNELTYTYDKLGRLIRLDNENNKAYHFKYDPVGRLLEEIGFDGKATQYHYGQSNGVLERMNDGNTITAFEFDPMGRLNSRTMATLGEHNSITNKQTETFDYDGNGRLIMATNPASKLQWFYDDAGNLEREHQEYKLKDAAYTAIWRHEYDPLGNRVKTIRPDGHTVELMTYGSGHVHGILLDGRETLGFERDDLHREIMRTQANRLNQQQSYDPAGRLKEQLIAYDEALGKTSPFNHRVYQYDQVGQLTGINDQRRGGLSYRYDPVGRLLEANGSLGRELFAFDPAGNVQPVAPSTANEHPNQPLQAQSAQPTWQKPNSILDNLMREYVGTHYDYDERGN</sequence>
<name>A0A4R6Y000_9BURK</name>
<dbReference type="AlphaFoldDB" id="A0A4R6Y000"/>
<feature type="non-terminal residue" evidence="5">
    <location>
        <position position="1249"/>
    </location>
</feature>
<dbReference type="EMBL" id="SNZE01000046">
    <property type="protein sequence ID" value="TDR27064.1"/>
    <property type="molecule type" value="Genomic_DNA"/>
</dbReference>
<dbReference type="InterPro" id="IPR050708">
    <property type="entry name" value="T6SS_VgrG/RHS"/>
</dbReference>
<feature type="domain" description="Teneurin-like YD-shell" evidence="4">
    <location>
        <begin position="718"/>
        <end position="864"/>
    </location>
</feature>
<evidence type="ECO:0000259" key="4">
    <source>
        <dbReference type="Pfam" id="PF25023"/>
    </source>
</evidence>
<dbReference type="Proteomes" id="UP000294480">
    <property type="component" value="Unassembled WGS sequence"/>
</dbReference>
<accession>A0A4R6Y000</accession>
<proteinExistence type="predicted"/>
<keyword evidence="1" id="KW-0677">Repeat</keyword>
<dbReference type="OrthoDB" id="5445630at2"/>
<dbReference type="NCBIfam" id="TIGR01643">
    <property type="entry name" value="YD_repeat_2x"/>
    <property type="match status" value="7"/>
</dbReference>
<evidence type="ECO:0000313" key="5">
    <source>
        <dbReference type="EMBL" id="TDR27064.1"/>
    </source>
</evidence>
<keyword evidence="6" id="KW-1185">Reference proteome</keyword>
<organism evidence="5 6">
    <name type="scientific">Hydromonas duriensis</name>
    <dbReference type="NCBI Taxonomy" id="1527608"/>
    <lineage>
        <taxon>Bacteria</taxon>
        <taxon>Pseudomonadati</taxon>
        <taxon>Pseudomonadota</taxon>
        <taxon>Betaproteobacteria</taxon>
        <taxon>Burkholderiales</taxon>
        <taxon>Burkholderiaceae</taxon>
        <taxon>Hydromonas</taxon>
    </lineage>
</organism>
<protein>
    <submittedName>
        <fullName evidence="5">YD repeat-containing protein</fullName>
    </submittedName>
</protein>
<dbReference type="InterPro" id="IPR006530">
    <property type="entry name" value="YD"/>
</dbReference>
<evidence type="ECO:0000313" key="6">
    <source>
        <dbReference type="Proteomes" id="UP000294480"/>
    </source>
</evidence>
<comment type="caution">
    <text evidence="5">The sequence shown here is derived from an EMBL/GenBank/DDBJ whole genome shotgun (WGS) entry which is preliminary data.</text>
</comment>
<dbReference type="PANTHER" id="PTHR32305">
    <property type="match status" value="1"/>
</dbReference>
<dbReference type="RefSeq" id="WP_133621612.1">
    <property type="nucleotide sequence ID" value="NZ_SNZE01000046.1"/>
</dbReference>
<dbReference type="Pfam" id="PF25023">
    <property type="entry name" value="TEN_YD-shell"/>
    <property type="match status" value="1"/>
</dbReference>
<evidence type="ECO:0000256" key="2">
    <source>
        <dbReference type="SAM" id="MobiDB-lite"/>
    </source>
</evidence>
<evidence type="ECO:0000256" key="1">
    <source>
        <dbReference type="ARBA" id="ARBA00022737"/>
    </source>
</evidence>
<gene>
    <name evidence="5" type="ORF">DFR44_1461</name>
</gene>
<dbReference type="InterPro" id="IPR045351">
    <property type="entry name" value="DUF6531"/>
</dbReference>
<dbReference type="Gene3D" id="2.180.10.10">
    <property type="entry name" value="RHS repeat-associated core"/>
    <property type="match status" value="2"/>
</dbReference>
<dbReference type="PANTHER" id="PTHR32305:SF15">
    <property type="entry name" value="PROTEIN RHSA-RELATED"/>
    <property type="match status" value="1"/>
</dbReference>